<dbReference type="GO" id="GO:0006412">
    <property type="term" value="P:translation"/>
    <property type="evidence" value="ECO:0007669"/>
    <property type="project" value="InterPro"/>
</dbReference>
<evidence type="ECO:0000256" key="1">
    <source>
        <dbReference type="ARBA" id="ARBA00006640"/>
    </source>
</evidence>
<evidence type="ECO:0000256" key="3">
    <source>
        <dbReference type="ARBA" id="ARBA00023274"/>
    </source>
</evidence>
<dbReference type="AlphaFoldDB" id="A0A2W5EIH6"/>
<gene>
    <name evidence="5" type="primary">rpsU</name>
    <name evidence="5" type="ORF">DI595_22250</name>
</gene>
<evidence type="ECO:0000313" key="6">
    <source>
        <dbReference type="Proteomes" id="UP000249769"/>
    </source>
</evidence>
<comment type="similarity">
    <text evidence="1">Belongs to the bacterial ribosomal protein bS21 family.</text>
</comment>
<dbReference type="Proteomes" id="UP000249769">
    <property type="component" value="Unassembled WGS sequence"/>
</dbReference>
<dbReference type="NCBIfam" id="TIGR00030">
    <property type="entry name" value="S21p"/>
    <property type="match status" value="1"/>
</dbReference>
<protein>
    <recommendedName>
        <fullName evidence="4">Small ribosomal subunit protein bS21</fullName>
    </recommendedName>
</protein>
<feature type="non-terminal residue" evidence="5">
    <location>
        <position position="34"/>
    </location>
</feature>
<dbReference type="GO" id="GO:0005840">
    <property type="term" value="C:ribosome"/>
    <property type="evidence" value="ECO:0007669"/>
    <property type="project" value="UniProtKB-KW"/>
</dbReference>
<dbReference type="Pfam" id="PF01165">
    <property type="entry name" value="Ribosomal_S21"/>
    <property type="match status" value="1"/>
</dbReference>
<organism evidence="5 6">
    <name type="scientific">Agrobacterium fabrum</name>
    <dbReference type="NCBI Taxonomy" id="1176649"/>
    <lineage>
        <taxon>Bacteria</taxon>
        <taxon>Pseudomonadati</taxon>
        <taxon>Pseudomonadota</taxon>
        <taxon>Alphaproteobacteria</taxon>
        <taxon>Hyphomicrobiales</taxon>
        <taxon>Rhizobiaceae</taxon>
        <taxon>Rhizobium/Agrobacterium group</taxon>
        <taxon>Agrobacterium</taxon>
        <taxon>Agrobacterium tumefaciens complex</taxon>
    </lineage>
</organism>
<sequence length="34" mass="4114">MHVQVLVRDNNVDQALRALKKKMQREGIFREMKM</sequence>
<proteinExistence type="inferred from homology"/>
<comment type="caution">
    <text evidence="5">The sequence shown here is derived from an EMBL/GenBank/DDBJ whole genome shotgun (WGS) entry which is preliminary data.</text>
</comment>
<dbReference type="EMBL" id="QFOL01000488">
    <property type="protein sequence ID" value="PZP42353.1"/>
    <property type="molecule type" value="Genomic_DNA"/>
</dbReference>
<evidence type="ECO:0000313" key="5">
    <source>
        <dbReference type="EMBL" id="PZP42353.1"/>
    </source>
</evidence>
<reference evidence="5 6" key="1">
    <citation type="submission" date="2017-08" db="EMBL/GenBank/DDBJ databases">
        <title>Infants hospitalized years apart are colonized by the same room-sourced microbial strains.</title>
        <authorList>
            <person name="Brooks B."/>
            <person name="Olm M.R."/>
            <person name="Firek B.A."/>
            <person name="Baker R."/>
            <person name="Thomas B.C."/>
            <person name="Morowitz M.J."/>
            <person name="Banfield J.F."/>
        </authorList>
    </citation>
    <scope>NUCLEOTIDE SEQUENCE [LARGE SCALE GENOMIC DNA]</scope>
    <source>
        <strain evidence="5">S2_009_000_R2_73</strain>
    </source>
</reference>
<evidence type="ECO:0000256" key="4">
    <source>
        <dbReference type="ARBA" id="ARBA00035135"/>
    </source>
</evidence>
<accession>A0A2W5EIH6</accession>
<keyword evidence="3" id="KW-0687">Ribonucleoprotein</keyword>
<keyword evidence="2 5" id="KW-0689">Ribosomal protein</keyword>
<evidence type="ECO:0000256" key="2">
    <source>
        <dbReference type="ARBA" id="ARBA00022980"/>
    </source>
</evidence>
<dbReference type="InterPro" id="IPR001911">
    <property type="entry name" value="Ribosomal_bS21"/>
</dbReference>
<dbReference type="PROSITE" id="PS01181">
    <property type="entry name" value="RIBOSOMAL_S21"/>
    <property type="match status" value="1"/>
</dbReference>
<dbReference type="GO" id="GO:1990904">
    <property type="term" value="C:ribonucleoprotein complex"/>
    <property type="evidence" value="ECO:0007669"/>
    <property type="project" value="UniProtKB-KW"/>
</dbReference>
<name>A0A2W5EIH6_9HYPH</name>
<dbReference type="GO" id="GO:0003735">
    <property type="term" value="F:structural constituent of ribosome"/>
    <property type="evidence" value="ECO:0007669"/>
    <property type="project" value="InterPro"/>
</dbReference>
<dbReference type="InterPro" id="IPR018278">
    <property type="entry name" value="Ribosomal_bS21_CS"/>
</dbReference>